<proteinExistence type="predicted"/>
<organism evidence="2 3">
    <name type="scientific">Hirsutella rhossiliensis</name>
    <dbReference type="NCBI Taxonomy" id="111463"/>
    <lineage>
        <taxon>Eukaryota</taxon>
        <taxon>Fungi</taxon>
        <taxon>Dikarya</taxon>
        <taxon>Ascomycota</taxon>
        <taxon>Pezizomycotina</taxon>
        <taxon>Sordariomycetes</taxon>
        <taxon>Hypocreomycetidae</taxon>
        <taxon>Hypocreales</taxon>
        <taxon>Ophiocordycipitaceae</taxon>
        <taxon>Hirsutella</taxon>
    </lineage>
</organism>
<name>A0A9P8NAA1_9HYPO</name>
<evidence type="ECO:0000313" key="3">
    <source>
        <dbReference type="Proteomes" id="UP000824596"/>
    </source>
</evidence>
<dbReference type="Proteomes" id="UP000824596">
    <property type="component" value="Unassembled WGS sequence"/>
</dbReference>
<gene>
    <name evidence="2" type="ORF">HRG_01236</name>
</gene>
<protein>
    <submittedName>
        <fullName evidence="2">Uncharacterized protein</fullName>
    </submittedName>
</protein>
<reference evidence="2" key="1">
    <citation type="submission" date="2021-09" db="EMBL/GenBank/DDBJ databases">
        <title>A high-quality genome of the endoparasitic fungus Hirsutella rhossiliensis with a comparison of Hirsutella genomes reveals transposable elements contributing to genome size variation.</title>
        <authorList>
            <person name="Lin R."/>
            <person name="Jiao Y."/>
            <person name="Sun X."/>
            <person name="Ling J."/>
            <person name="Xie B."/>
            <person name="Cheng X."/>
        </authorList>
    </citation>
    <scope>NUCLEOTIDE SEQUENCE</scope>
    <source>
        <strain evidence="2">HR02</strain>
    </source>
</reference>
<accession>A0A9P8NAA1</accession>
<dbReference type="EMBL" id="JAIZPD010000001">
    <property type="protein sequence ID" value="KAH0968594.1"/>
    <property type="molecule type" value="Genomic_DNA"/>
</dbReference>
<keyword evidence="3" id="KW-1185">Reference proteome</keyword>
<evidence type="ECO:0000256" key="1">
    <source>
        <dbReference type="SAM" id="MobiDB-lite"/>
    </source>
</evidence>
<dbReference type="GeneID" id="68350365"/>
<evidence type="ECO:0000313" key="2">
    <source>
        <dbReference type="EMBL" id="KAH0968594.1"/>
    </source>
</evidence>
<sequence length="92" mass="10110">MPFSRLALPIAALSYSQRAATRIREQRSDYKLKAEQGPDEAPKPPSQANSVDPADPNEDPGPNDLNRLGDDLDAVSAFKPDEKLAQVQKQHD</sequence>
<feature type="compositionally biased region" description="Basic and acidic residues" evidence="1">
    <location>
        <begin position="26"/>
        <end position="42"/>
    </location>
</feature>
<dbReference type="AlphaFoldDB" id="A0A9P8NAA1"/>
<dbReference type="RefSeq" id="XP_044726107.1">
    <property type="nucleotide sequence ID" value="XM_044859707.1"/>
</dbReference>
<feature type="region of interest" description="Disordered" evidence="1">
    <location>
        <begin position="26"/>
        <end position="74"/>
    </location>
</feature>
<comment type="caution">
    <text evidence="2">The sequence shown here is derived from an EMBL/GenBank/DDBJ whole genome shotgun (WGS) entry which is preliminary data.</text>
</comment>